<dbReference type="KEGG" id="ahb:bsdtb5_08670"/>
<name>A0A7R7IBG1_9FIRM</name>
<gene>
    <name evidence="2" type="ORF">bsdtb5_08670</name>
</gene>
<keyword evidence="1" id="KW-0812">Transmembrane</keyword>
<evidence type="ECO:0000256" key="1">
    <source>
        <dbReference type="SAM" id="Phobius"/>
    </source>
</evidence>
<keyword evidence="1" id="KW-1133">Transmembrane helix</keyword>
<sequence length="120" mass="13606">MAKKKMPFIKLSIVFIIIIMTSLFYSWGYSKNNQESTMMSKSMGDMMGENHLKNITIRDLLVQEKKSNIDQSKNSTASHHDSGKGLLKLIHNITTITIVALIPFIIAGTIFLVIIWFDKS</sequence>
<evidence type="ECO:0000313" key="2">
    <source>
        <dbReference type="EMBL" id="BCN29572.1"/>
    </source>
</evidence>
<proteinExistence type="predicted"/>
<protein>
    <submittedName>
        <fullName evidence="2">Uncharacterized protein</fullName>
    </submittedName>
</protein>
<dbReference type="EMBL" id="AP024169">
    <property type="protein sequence ID" value="BCN29572.1"/>
    <property type="molecule type" value="Genomic_DNA"/>
</dbReference>
<keyword evidence="3" id="KW-1185">Reference proteome</keyword>
<evidence type="ECO:0000313" key="3">
    <source>
        <dbReference type="Proteomes" id="UP000595897"/>
    </source>
</evidence>
<accession>A0A7R7IBG1</accession>
<dbReference type="Proteomes" id="UP000595897">
    <property type="component" value="Chromosome"/>
</dbReference>
<feature type="transmembrane region" description="Helical" evidence="1">
    <location>
        <begin position="7"/>
        <end position="28"/>
    </location>
</feature>
<keyword evidence="1" id="KW-0472">Membrane</keyword>
<reference evidence="2 3" key="1">
    <citation type="submission" date="2020-11" db="EMBL/GenBank/DDBJ databases">
        <title>Draft genome sequencing of a Lachnospiraceae strain isolated from anoxic soil subjected to BSD treatment.</title>
        <authorList>
            <person name="Uek A."/>
            <person name="Tonouchi A."/>
        </authorList>
    </citation>
    <scope>NUCLEOTIDE SEQUENCE [LARGE SCALE GENOMIC DNA]</scope>
    <source>
        <strain evidence="2 3">TB5</strain>
    </source>
</reference>
<feature type="transmembrane region" description="Helical" evidence="1">
    <location>
        <begin position="93"/>
        <end position="117"/>
    </location>
</feature>
<dbReference type="RefSeq" id="WP_271714841.1">
    <property type="nucleotide sequence ID" value="NZ_AP024169.1"/>
</dbReference>
<dbReference type="AlphaFoldDB" id="A0A7R7IBG1"/>
<organism evidence="2 3">
    <name type="scientific">Anaeromicropila herbilytica</name>
    <dbReference type="NCBI Taxonomy" id="2785025"/>
    <lineage>
        <taxon>Bacteria</taxon>
        <taxon>Bacillati</taxon>
        <taxon>Bacillota</taxon>
        <taxon>Clostridia</taxon>
        <taxon>Lachnospirales</taxon>
        <taxon>Lachnospiraceae</taxon>
        <taxon>Anaeromicropila</taxon>
    </lineage>
</organism>